<dbReference type="InterPro" id="IPR029063">
    <property type="entry name" value="SAM-dependent_MTases_sf"/>
</dbReference>
<dbReference type="Pfam" id="PF08241">
    <property type="entry name" value="Methyltransf_11"/>
    <property type="match status" value="1"/>
</dbReference>
<evidence type="ECO:0000313" key="3">
    <source>
        <dbReference type="EMBL" id="KAI6780697.1"/>
    </source>
</evidence>
<gene>
    <name evidence="3" type="ORF">J7T54_001201</name>
</gene>
<evidence type="ECO:0000313" key="4">
    <source>
        <dbReference type="Proteomes" id="UP001055219"/>
    </source>
</evidence>
<feature type="transmembrane region" description="Helical" evidence="1">
    <location>
        <begin position="225"/>
        <end position="244"/>
    </location>
</feature>
<keyword evidence="1" id="KW-0812">Transmembrane</keyword>
<name>A0A9Q0BCU3_9HYPO</name>
<keyword evidence="1" id="KW-1133">Transmembrane helix</keyword>
<dbReference type="Proteomes" id="UP001055219">
    <property type="component" value="Unassembled WGS sequence"/>
</dbReference>
<evidence type="ECO:0000259" key="2">
    <source>
        <dbReference type="Pfam" id="PF08241"/>
    </source>
</evidence>
<dbReference type="RefSeq" id="XP_051361553.1">
    <property type="nucleotide sequence ID" value="XM_051507257.1"/>
</dbReference>
<dbReference type="GO" id="GO:0008757">
    <property type="term" value="F:S-adenosylmethionine-dependent methyltransferase activity"/>
    <property type="evidence" value="ECO:0007669"/>
    <property type="project" value="InterPro"/>
</dbReference>
<reference evidence="3" key="2">
    <citation type="submission" date="2022-07" db="EMBL/GenBank/DDBJ databases">
        <authorList>
            <person name="Goncalves M.F.M."/>
            <person name="Hilario S."/>
            <person name="Van De Peer Y."/>
            <person name="Esteves A.C."/>
            <person name="Alves A."/>
        </authorList>
    </citation>
    <scope>NUCLEOTIDE SEQUENCE</scope>
    <source>
        <strain evidence="3">MUM 19.33</strain>
    </source>
</reference>
<dbReference type="OrthoDB" id="4813295at2759"/>
<dbReference type="SUPFAM" id="SSF53335">
    <property type="entry name" value="S-adenosyl-L-methionine-dependent methyltransferases"/>
    <property type="match status" value="1"/>
</dbReference>
<dbReference type="EMBL" id="JAGIXG020000029">
    <property type="protein sequence ID" value="KAI6780697.1"/>
    <property type="molecule type" value="Genomic_DNA"/>
</dbReference>
<dbReference type="AlphaFoldDB" id="A0A9Q0BCU3"/>
<feature type="transmembrane region" description="Helical" evidence="1">
    <location>
        <begin position="299"/>
        <end position="320"/>
    </location>
</feature>
<evidence type="ECO:0000256" key="1">
    <source>
        <dbReference type="SAM" id="Phobius"/>
    </source>
</evidence>
<dbReference type="GeneID" id="75827720"/>
<sequence length="344" mass="38028">MFVATAAAGSDAAVARDVDKVCQELTLLDLNPNTLQMAKQRVEGIAGTAVRVDTVTGDATQALPLERRVFDSIYLFYLLHCMTGPTASKLRVLDMPRPHLAPDGTLVGATILGDEATMNPLARLLMSLYNWKGIFGNWGGSENEIDGKLRGMFADVETWVVGRVLLFRARKPLGTPPPGYQHHQPASYQQPYQQPYYAHPPPPPPQPPRLSLNHRLQWWYSITRPWAIVVPAITLIMDVWWFAAGRLCGYTDSVMDECFWVLWLSLPLAIVSLVWNMAATISARRIMHQRPGFAPGLQFGGQALVACGASVCLGLLARHFAVYMDAWWSSSLEGAMIALISIIT</sequence>
<feature type="domain" description="Methyltransferase type 11" evidence="2">
    <location>
        <begin position="12"/>
        <end position="106"/>
    </location>
</feature>
<reference evidence="3" key="1">
    <citation type="journal article" date="2021" name="J Fungi (Basel)">
        <title>Genomic and Metabolomic Analyses of the Marine Fungus Emericellopsis cladophorae: Insights into Saltwater Adaptability Mechanisms and Its Biosynthetic Potential.</title>
        <authorList>
            <person name="Goncalves M.F.M."/>
            <person name="Hilario S."/>
            <person name="Van de Peer Y."/>
            <person name="Esteves A.C."/>
            <person name="Alves A."/>
        </authorList>
    </citation>
    <scope>NUCLEOTIDE SEQUENCE</scope>
    <source>
        <strain evidence="3">MUM 19.33</strain>
    </source>
</reference>
<protein>
    <recommendedName>
        <fullName evidence="2">Methyltransferase type 11 domain-containing protein</fullName>
    </recommendedName>
</protein>
<keyword evidence="1" id="KW-0472">Membrane</keyword>
<comment type="caution">
    <text evidence="3">The sequence shown here is derived from an EMBL/GenBank/DDBJ whole genome shotgun (WGS) entry which is preliminary data.</text>
</comment>
<accession>A0A9Q0BCU3</accession>
<feature type="transmembrane region" description="Helical" evidence="1">
    <location>
        <begin position="259"/>
        <end position="278"/>
    </location>
</feature>
<organism evidence="3 4">
    <name type="scientific">Emericellopsis cladophorae</name>
    <dbReference type="NCBI Taxonomy" id="2686198"/>
    <lineage>
        <taxon>Eukaryota</taxon>
        <taxon>Fungi</taxon>
        <taxon>Dikarya</taxon>
        <taxon>Ascomycota</taxon>
        <taxon>Pezizomycotina</taxon>
        <taxon>Sordariomycetes</taxon>
        <taxon>Hypocreomycetidae</taxon>
        <taxon>Hypocreales</taxon>
        <taxon>Bionectriaceae</taxon>
        <taxon>Emericellopsis</taxon>
    </lineage>
</organism>
<keyword evidence="4" id="KW-1185">Reference proteome</keyword>
<proteinExistence type="predicted"/>
<dbReference type="InterPro" id="IPR013216">
    <property type="entry name" value="Methyltransf_11"/>
</dbReference>
<dbReference type="Gene3D" id="3.40.50.150">
    <property type="entry name" value="Vaccinia Virus protein VP39"/>
    <property type="match status" value="1"/>
</dbReference>